<dbReference type="RefSeq" id="WP_406764773.1">
    <property type="nucleotide sequence ID" value="NZ_JBJHZY010000001.1"/>
</dbReference>
<proteinExistence type="predicted"/>
<protein>
    <submittedName>
        <fullName evidence="2">GyrI-like domain-containing protein</fullName>
    </submittedName>
</protein>
<evidence type="ECO:0000313" key="2">
    <source>
        <dbReference type="EMBL" id="MFL0268193.1"/>
    </source>
</evidence>
<dbReference type="SUPFAM" id="SSF55136">
    <property type="entry name" value="Probable bacterial effector-binding domain"/>
    <property type="match status" value="1"/>
</dbReference>
<dbReference type="InterPro" id="IPR029441">
    <property type="entry name" value="Cass2"/>
</dbReference>
<accession>A0ABW8TU36</accession>
<dbReference type="Gene3D" id="3.20.80.10">
    <property type="entry name" value="Regulatory factor, effector binding domain"/>
    <property type="match status" value="1"/>
</dbReference>
<dbReference type="Pfam" id="PF14526">
    <property type="entry name" value="Cass2"/>
    <property type="match status" value="1"/>
</dbReference>
<evidence type="ECO:0000259" key="1">
    <source>
        <dbReference type="SMART" id="SM00871"/>
    </source>
</evidence>
<dbReference type="InterPro" id="IPR010499">
    <property type="entry name" value="AraC_E-bd"/>
</dbReference>
<dbReference type="PANTHER" id="PTHR36444:SF3">
    <property type="entry name" value="TRANSCRIPTIONAL ACTIVATOR, PUTATIVE-RELATED"/>
    <property type="match status" value="1"/>
</dbReference>
<reference evidence="2 3" key="1">
    <citation type="submission" date="2024-11" db="EMBL/GenBank/DDBJ databases">
        <authorList>
            <person name="Heng Y.C."/>
            <person name="Lim A.C.H."/>
            <person name="Lee J.K.Y."/>
            <person name="Kittelmann S."/>
        </authorList>
    </citation>
    <scope>NUCLEOTIDE SEQUENCE [LARGE SCALE GENOMIC DNA]</scope>
    <source>
        <strain evidence="2 3">WILCCON 0202</strain>
    </source>
</reference>
<keyword evidence="3" id="KW-1185">Reference proteome</keyword>
<gene>
    <name evidence="2" type="ORF">ACJDUH_08765</name>
</gene>
<evidence type="ECO:0000313" key="3">
    <source>
        <dbReference type="Proteomes" id="UP001623661"/>
    </source>
</evidence>
<sequence>MDYKIVRKDAFEVIGKIYKIFYGDGKHNQRIAKLWEQCNFDGTTDKIIKLNSSEKLLGICMDFEEVKQEFSYMIAIQDINDVKVTEFEKREIPSADWAILESVGPMPDALINLWSKVFNEWYPETGFQHGNAPDIEVYYPGDPSAKDYKCEIWTPIVKM</sequence>
<dbReference type="EMBL" id="JBJHZY010000001">
    <property type="protein sequence ID" value="MFL0268193.1"/>
    <property type="molecule type" value="Genomic_DNA"/>
</dbReference>
<dbReference type="InterPro" id="IPR011256">
    <property type="entry name" value="Reg_factor_effector_dom_sf"/>
</dbReference>
<comment type="caution">
    <text evidence="2">The sequence shown here is derived from an EMBL/GenBank/DDBJ whole genome shotgun (WGS) entry which is preliminary data.</text>
</comment>
<dbReference type="PANTHER" id="PTHR36444">
    <property type="entry name" value="TRANSCRIPTIONAL REGULATOR PROTEIN YOBU-RELATED"/>
    <property type="match status" value="1"/>
</dbReference>
<organism evidence="2 3">
    <name type="scientific">Candidatus Clostridium radicumherbarum</name>
    <dbReference type="NCBI Taxonomy" id="3381662"/>
    <lineage>
        <taxon>Bacteria</taxon>
        <taxon>Bacillati</taxon>
        <taxon>Bacillota</taxon>
        <taxon>Clostridia</taxon>
        <taxon>Eubacteriales</taxon>
        <taxon>Clostridiaceae</taxon>
        <taxon>Clostridium</taxon>
    </lineage>
</organism>
<dbReference type="Proteomes" id="UP001623661">
    <property type="component" value="Unassembled WGS sequence"/>
</dbReference>
<feature type="domain" description="AraC effector-binding" evidence="1">
    <location>
        <begin position="1"/>
        <end position="157"/>
    </location>
</feature>
<name>A0ABW8TU36_9CLOT</name>
<dbReference type="InterPro" id="IPR053182">
    <property type="entry name" value="YobU-like_regulator"/>
</dbReference>
<dbReference type="SMART" id="SM00871">
    <property type="entry name" value="AraC_E_bind"/>
    <property type="match status" value="1"/>
</dbReference>